<evidence type="ECO:0000256" key="13">
    <source>
        <dbReference type="ARBA" id="ARBA00038933"/>
    </source>
</evidence>
<dbReference type="AlphaFoldDB" id="A0A2J6SKJ5"/>
<comment type="similarity">
    <text evidence="2 15">Belongs to the glycosyl hydrolase 28 family.</text>
</comment>
<dbReference type="GO" id="GO:0005576">
    <property type="term" value="C:extracellular region"/>
    <property type="evidence" value="ECO:0007669"/>
    <property type="project" value="UniProtKB-SubCell"/>
</dbReference>
<dbReference type="PANTHER" id="PTHR31736">
    <property type="match status" value="1"/>
</dbReference>
<comment type="catalytic activity">
    <reaction evidence="14">
        <text>[(1-&gt;4)-alpha-D-galacturonosyl](n) + H2O = alpha-D-galacturonate + [(1-&gt;4)-alpha-D-galacturonosyl](n-1)</text>
        <dbReference type="Rhea" id="RHEA:14117"/>
        <dbReference type="Rhea" id="RHEA-COMP:14570"/>
        <dbReference type="Rhea" id="RHEA-COMP:14572"/>
        <dbReference type="ChEBI" id="CHEBI:15377"/>
        <dbReference type="ChEBI" id="CHEBI:58658"/>
        <dbReference type="ChEBI" id="CHEBI:140523"/>
        <dbReference type="EC" id="3.2.1.67"/>
    </reaction>
</comment>
<dbReference type="Gene3D" id="2.160.20.10">
    <property type="entry name" value="Single-stranded right-handed beta-helix, Pectin lyase-like"/>
    <property type="match status" value="1"/>
</dbReference>
<protein>
    <recommendedName>
        <fullName evidence="13">galacturonan 1,4-alpha-galacturonidase</fullName>
        <ecNumber evidence="13">3.2.1.67</ecNumber>
    </recommendedName>
</protein>
<evidence type="ECO:0000256" key="5">
    <source>
        <dbReference type="ARBA" id="ARBA00022801"/>
    </source>
</evidence>
<evidence type="ECO:0000313" key="17">
    <source>
        <dbReference type="Proteomes" id="UP000235371"/>
    </source>
</evidence>
<evidence type="ECO:0000256" key="10">
    <source>
        <dbReference type="ARBA" id="ARBA00023316"/>
    </source>
</evidence>
<comment type="subcellular location">
    <subcellularLocation>
        <location evidence="1">Secreted</location>
    </subcellularLocation>
</comment>
<dbReference type="GO" id="GO:0000272">
    <property type="term" value="P:polysaccharide catabolic process"/>
    <property type="evidence" value="ECO:0007669"/>
    <property type="project" value="UniProtKB-KW"/>
</dbReference>
<evidence type="ECO:0000256" key="4">
    <source>
        <dbReference type="ARBA" id="ARBA00022729"/>
    </source>
</evidence>
<dbReference type="Pfam" id="PF00295">
    <property type="entry name" value="Glyco_hydro_28"/>
    <property type="match status" value="1"/>
</dbReference>
<dbReference type="STRING" id="1095630.A0A2J6SKJ5"/>
<evidence type="ECO:0000256" key="2">
    <source>
        <dbReference type="ARBA" id="ARBA00008834"/>
    </source>
</evidence>
<dbReference type="OrthoDB" id="187139at2759"/>
<evidence type="ECO:0000256" key="7">
    <source>
        <dbReference type="ARBA" id="ARBA00023180"/>
    </source>
</evidence>
<dbReference type="Proteomes" id="UP000235371">
    <property type="component" value="Unassembled WGS sequence"/>
</dbReference>
<keyword evidence="11" id="KW-0624">Polysaccharide degradation</keyword>
<dbReference type="GO" id="GO:0047911">
    <property type="term" value="F:galacturan 1,4-alpha-galacturonidase activity"/>
    <property type="evidence" value="ECO:0007669"/>
    <property type="project" value="UniProtKB-EC"/>
</dbReference>
<evidence type="ECO:0000256" key="11">
    <source>
        <dbReference type="ARBA" id="ARBA00023326"/>
    </source>
</evidence>
<keyword evidence="7" id="KW-0325">Glycoprotein</keyword>
<sequence>MIIRKRTAVSDAALNKTGSACVATPLGGTSDDTPQIMDAFKQCGKGGSVAISEGTYNIGQVMNKLDFQNCDNHINGKLVWSADYWLSHSISVIYVGRSTARRIGGKNVAIRGHGKALLDGNGQKWSDENKNAGNQNGRPIYLNLRQATNFLVDEYHKTYTKNRHTFVAHSQNVAMANLDMNTASSSQYKTVNTDGTDTWNSKDIDCISVKGNSTNVYVSNITCYSSGGMCIGSMGQDASKPDYIDNSSNVAWIKTYPGNGHVKNVMFRNIEFTNVNQPIYITTFLNFREYHRVEIYWHVSNELPSATGIAQYISFMGVWGGPTSDRSPGTHLLTSGL</sequence>
<dbReference type="GO" id="GO:0004650">
    <property type="term" value="F:polygalacturonase activity"/>
    <property type="evidence" value="ECO:0007669"/>
    <property type="project" value="InterPro"/>
</dbReference>
<dbReference type="SUPFAM" id="SSF51126">
    <property type="entry name" value="Pectin lyase-like"/>
    <property type="match status" value="1"/>
</dbReference>
<evidence type="ECO:0000256" key="9">
    <source>
        <dbReference type="ARBA" id="ARBA00023295"/>
    </source>
</evidence>
<keyword evidence="6" id="KW-1015">Disulfide bond</keyword>
<dbReference type="RefSeq" id="XP_024728190.1">
    <property type="nucleotide sequence ID" value="XM_024885348.1"/>
</dbReference>
<dbReference type="EMBL" id="KZ613912">
    <property type="protein sequence ID" value="PMD51286.1"/>
    <property type="molecule type" value="Genomic_DNA"/>
</dbReference>
<gene>
    <name evidence="16" type="ORF">K444DRAFT_647507</name>
</gene>
<dbReference type="EC" id="3.2.1.67" evidence="13"/>
<dbReference type="GO" id="GO:0071555">
    <property type="term" value="P:cell wall organization"/>
    <property type="evidence" value="ECO:0007669"/>
    <property type="project" value="UniProtKB-KW"/>
</dbReference>
<dbReference type="GeneID" id="36593425"/>
<reference evidence="16 17" key="1">
    <citation type="submission" date="2016-04" db="EMBL/GenBank/DDBJ databases">
        <title>A degradative enzymes factory behind the ericoid mycorrhizal symbiosis.</title>
        <authorList>
            <consortium name="DOE Joint Genome Institute"/>
            <person name="Martino E."/>
            <person name="Morin E."/>
            <person name="Grelet G."/>
            <person name="Kuo A."/>
            <person name="Kohler A."/>
            <person name="Daghino S."/>
            <person name="Barry K."/>
            <person name="Choi C."/>
            <person name="Cichocki N."/>
            <person name="Clum A."/>
            <person name="Copeland A."/>
            <person name="Hainaut M."/>
            <person name="Haridas S."/>
            <person name="Labutti K."/>
            <person name="Lindquist E."/>
            <person name="Lipzen A."/>
            <person name="Khouja H.-R."/>
            <person name="Murat C."/>
            <person name="Ohm R."/>
            <person name="Olson A."/>
            <person name="Spatafora J."/>
            <person name="Veneault-Fourrey C."/>
            <person name="Henrissat B."/>
            <person name="Grigoriev I."/>
            <person name="Martin F."/>
            <person name="Perotto S."/>
        </authorList>
    </citation>
    <scope>NUCLEOTIDE SEQUENCE [LARGE SCALE GENOMIC DNA]</scope>
    <source>
        <strain evidence="16 17">E</strain>
    </source>
</reference>
<dbReference type="InterPro" id="IPR012334">
    <property type="entry name" value="Pectin_lyas_fold"/>
</dbReference>
<keyword evidence="8" id="KW-0119">Carbohydrate metabolism</keyword>
<dbReference type="InterPro" id="IPR000743">
    <property type="entry name" value="Glyco_hydro_28"/>
</dbReference>
<keyword evidence="17" id="KW-1185">Reference proteome</keyword>
<keyword evidence="3" id="KW-0964">Secreted</keyword>
<evidence type="ECO:0000256" key="14">
    <source>
        <dbReference type="ARBA" id="ARBA00048766"/>
    </source>
</evidence>
<dbReference type="InParanoid" id="A0A2J6SKJ5"/>
<accession>A0A2J6SKJ5</accession>
<comment type="function">
    <text evidence="12">Specific in hydrolyzing the terminal glycosidic bond of polygalacturonic acid and oligogalacturonates.</text>
</comment>
<keyword evidence="10" id="KW-0961">Cell wall biogenesis/degradation</keyword>
<organism evidence="16 17">
    <name type="scientific">Hyaloscypha bicolor E</name>
    <dbReference type="NCBI Taxonomy" id="1095630"/>
    <lineage>
        <taxon>Eukaryota</taxon>
        <taxon>Fungi</taxon>
        <taxon>Dikarya</taxon>
        <taxon>Ascomycota</taxon>
        <taxon>Pezizomycotina</taxon>
        <taxon>Leotiomycetes</taxon>
        <taxon>Helotiales</taxon>
        <taxon>Hyaloscyphaceae</taxon>
        <taxon>Hyaloscypha</taxon>
        <taxon>Hyaloscypha bicolor</taxon>
    </lineage>
</organism>
<proteinExistence type="inferred from homology"/>
<dbReference type="InterPro" id="IPR011050">
    <property type="entry name" value="Pectin_lyase_fold/virulence"/>
</dbReference>
<evidence type="ECO:0000256" key="15">
    <source>
        <dbReference type="RuleBase" id="RU361169"/>
    </source>
</evidence>
<evidence type="ECO:0000256" key="3">
    <source>
        <dbReference type="ARBA" id="ARBA00022525"/>
    </source>
</evidence>
<evidence type="ECO:0000256" key="1">
    <source>
        <dbReference type="ARBA" id="ARBA00004613"/>
    </source>
</evidence>
<keyword evidence="5 15" id="KW-0378">Hydrolase</keyword>
<keyword evidence="9 15" id="KW-0326">Glycosidase</keyword>
<evidence type="ECO:0000256" key="6">
    <source>
        <dbReference type="ARBA" id="ARBA00023157"/>
    </source>
</evidence>
<evidence type="ECO:0000256" key="8">
    <source>
        <dbReference type="ARBA" id="ARBA00023277"/>
    </source>
</evidence>
<dbReference type="PANTHER" id="PTHR31736:SF12">
    <property type="entry name" value="EXO-POLYGALACTURONASE, PUTATIVE-RELATED"/>
    <property type="match status" value="1"/>
</dbReference>
<evidence type="ECO:0000256" key="12">
    <source>
        <dbReference type="ARBA" id="ARBA00037312"/>
    </source>
</evidence>
<keyword evidence="4" id="KW-0732">Signal</keyword>
<evidence type="ECO:0000313" key="16">
    <source>
        <dbReference type="EMBL" id="PMD51286.1"/>
    </source>
</evidence>
<name>A0A2J6SKJ5_9HELO</name>